<organism evidence="1 2">
    <name type="scientific">Pelagicoccus mobilis</name>
    <dbReference type="NCBI Taxonomy" id="415221"/>
    <lineage>
        <taxon>Bacteria</taxon>
        <taxon>Pseudomonadati</taxon>
        <taxon>Verrucomicrobiota</taxon>
        <taxon>Opitutia</taxon>
        <taxon>Puniceicoccales</taxon>
        <taxon>Pelagicoccaceae</taxon>
        <taxon>Pelagicoccus</taxon>
    </lineage>
</organism>
<name>A0A934RWQ7_9BACT</name>
<dbReference type="RefSeq" id="WP_200356126.1">
    <property type="nucleotide sequence ID" value="NZ_JAENIL010000023.1"/>
</dbReference>
<evidence type="ECO:0008006" key="3">
    <source>
        <dbReference type="Google" id="ProtNLM"/>
    </source>
</evidence>
<dbReference type="Proteomes" id="UP000617628">
    <property type="component" value="Unassembled WGS sequence"/>
</dbReference>
<protein>
    <recommendedName>
        <fullName evidence="3">Beta-barrel porin 2</fullName>
    </recommendedName>
</protein>
<dbReference type="AlphaFoldDB" id="A0A934RWQ7"/>
<reference evidence="1" key="1">
    <citation type="submission" date="2021-01" db="EMBL/GenBank/DDBJ databases">
        <title>Modified the classification status of verrucomicrobia.</title>
        <authorList>
            <person name="Feng X."/>
        </authorList>
    </citation>
    <scope>NUCLEOTIDE SEQUENCE</scope>
    <source>
        <strain evidence="1">KCTC 13126</strain>
    </source>
</reference>
<sequence>MPRTLLFLVYFISLPLVLNGQGDVLLDDDEWLDALLDGDADDLGLDADRAASRDLDTEDRFLIGGMRLWEMDASLAGGVGWKENVLLSEEGGVDSFYSSVEGDLFGFGTEGNGWPELVALLYGEYKYCDDVPGIDAETLALLQTSATSSLSERWKVAARFDGIYTEQAFDASVNDFETDAALMRTWRPELGVSLMRESSRGDELRIDLLRGYSRYGQESEDYDDYTGSVAYLAEVGRNGEMHVSLTGYREDYEERLERLSVGSLVDAPLLEVTGLFGMGEWRYAFSDGFLKRTVTRASFESEDDALGDYYERERWQLRQSVDLAYLGWDVRLSVSYEEVDYAERLVSILSEETRSDEAWRWDVEGVRRLKSGLEFFFRYQGADKQSNGTGFSYQTSGAMFGFRINSAGDA</sequence>
<gene>
    <name evidence="1" type="ORF">JIN87_13650</name>
</gene>
<keyword evidence="2" id="KW-1185">Reference proteome</keyword>
<evidence type="ECO:0000313" key="1">
    <source>
        <dbReference type="EMBL" id="MBK1877916.1"/>
    </source>
</evidence>
<comment type="caution">
    <text evidence="1">The sequence shown here is derived from an EMBL/GenBank/DDBJ whole genome shotgun (WGS) entry which is preliminary data.</text>
</comment>
<dbReference type="EMBL" id="JAENIL010000023">
    <property type="protein sequence ID" value="MBK1877916.1"/>
    <property type="molecule type" value="Genomic_DNA"/>
</dbReference>
<proteinExistence type="predicted"/>
<evidence type="ECO:0000313" key="2">
    <source>
        <dbReference type="Proteomes" id="UP000617628"/>
    </source>
</evidence>
<accession>A0A934RWQ7</accession>